<keyword evidence="2" id="KW-1185">Reference proteome</keyword>
<comment type="caution">
    <text evidence="1">The sequence shown here is derived from an EMBL/GenBank/DDBJ whole genome shotgun (WGS) entry which is preliminary data.</text>
</comment>
<name>A0ABD0PSD2_CIRMR</name>
<proteinExistence type="predicted"/>
<evidence type="ECO:0000313" key="2">
    <source>
        <dbReference type="Proteomes" id="UP001529510"/>
    </source>
</evidence>
<organism evidence="1 2">
    <name type="scientific">Cirrhinus mrigala</name>
    <name type="common">Mrigala</name>
    <dbReference type="NCBI Taxonomy" id="683832"/>
    <lineage>
        <taxon>Eukaryota</taxon>
        <taxon>Metazoa</taxon>
        <taxon>Chordata</taxon>
        <taxon>Craniata</taxon>
        <taxon>Vertebrata</taxon>
        <taxon>Euteleostomi</taxon>
        <taxon>Actinopterygii</taxon>
        <taxon>Neopterygii</taxon>
        <taxon>Teleostei</taxon>
        <taxon>Ostariophysi</taxon>
        <taxon>Cypriniformes</taxon>
        <taxon>Cyprinidae</taxon>
        <taxon>Labeoninae</taxon>
        <taxon>Labeonini</taxon>
        <taxon>Cirrhinus</taxon>
    </lineage>
</organism>
<feature type="non-terminal residue" evidence="1">
    <location>
        <position position="1"/>
    </location>
</feature>
<accession>A0ABD0PSD2</accession>
<dbReference type="EMBL" id="JAMKFB020000014">
    <property type="protein sequence ID" value="KAL0176827.1"/>
    <property type="molecule type" value="Genomic_DNA"/>
</dbReference>
<dbReference type="AlphaFoldDB" id="A0ABD0PSD2"/>
<feature type="non-terminal residue" evidence="1">
    <location>
        <position position="138"/>
    </location>
</feature>
<evidence type="ECO:0000313" key="1">
    <source>
        <dbReference type="EMBL" id="KAL0176827.1"/>
    </source>
</evidence>
<gene>
    <name evidence="1" type="ORF">M9458_029157</name>
</gene>
<reference evidence="1 2" key="1">
    <citation type="submission" date="2024-05" db="EMBL/GenBank/DDBJ databases">
        <title>Genome sequencing and assembly of Indian major carp, Cirrhinus mrigala (Hamilton, 1822).</title>
        <authorList>
            <person name="Mohindra V."/>
            <person name="Chowdhury L.M."/>
            <person name="Lal K."/>
            <person name="Jena J.K."/>
        </authorList>
    </citation>
    <scope>NUCLEOTIDE SEQUENCE [LARGE SCALE GENOMIC DNA]</scope>
    <source>
        <strain evidence="1">CM1030</strain>
        <tissue evidence="1">Blood</tissue>
    </source>
</reference>
<sequence length="138" mass="15190">HLKLKFQLSKPLQGADSQFESDAKMAAVLKRAAKEGLNNRHLGNDLYIRSSACSPEVHGKLMKTQKARFLARTRYTNSSSFTTLDGGPTRGFTEVPQTEGQLRCTPRKMPVLHECTFTKVTEAALAPQGSGRMHSQTG</sequence>
<protein>
    <submittedName>
        <fullName evidence="1">Uncharacterized protein</fullName>
    </submittedName>
</protein>
<dbReference type="Proteomes" id="UP001529510">
    <property type="component" value="Unassembled WGS sequence"/>
</dbReference>